<organism evidence="1 2">
    <name type="scientific">Persea americana</name>
    <name type="common">Avocado</name>
    <dbReference type="NCBI Taxonomy" id="3435"/>
    <lineage>
        <taxon>Eukaryota</taxon>
        <taxon>Viridiplantae</taxon>
        <taxon>Streptophyta</taxon>
        <taxon>Embryophyta</taxon>
        <taxon>Tracheophyta</taxon>
        <taxon>Spermatophyta</taxon>
        <taxon>Magnoliopsida</taxon>
        <taxon>Magnoliidae</taxon>
        <taxon>Laurales</taxon>
        <taxon>Lauraceae</taxon>
        <taxon>Persea</taxon>
    </lineage>
</organism>
<sequence>MLYVEGCNQMKKLLSLELLQNLQSLGSIQIKDCCLMEDIVANDGNAVTTFSLPKLKYLRLENLCELKSMFNTTVTCVSLKSVGVGECPKLKKLPFTSKNISPTLKRLKEEKKWWDAMEWDDPNLKIQLQDCFIDRK</sequence>
<name>A0ACC2KAJ2_PERAE</name>
<dbReference type="Proteomes" id="UP001234297">
    <property type="component" value="Chromosome 4"/>
</dbReference>
<proteinExistence type="predicted"/>
<reference evidence="1 2" key="1">
    <citation type="journal article" date="2022" name="Hortic Res">
        <title>A haplotype resolved chromosomal level avocado genome allows analysis of novel avocado genes.</title>
        <authorList>
            <person name="Nath O."/>
            <person name="Fletcher S.J."/>
            <person name="Hayward A."/>
            <person name="Shaw L.M."/>
            <person name="Masouleh A.K."/>
            <person name="Furtado A."/>
            <person name="Henry R.J."/>
            <person name="Mitter N."/>
        </authorList>
    </citation>
    <scope>NUCLEOTIDE SEQUENCE [LARGE SCALE GENOMIC DNA]</scope>
    <source>
        <strain evidence="2">cv. Hass</strain>
    </source>
</reference>
<accession>A0ACC2KAJ2</accession>
<keyword evidence="2" id="KW-1185">Reference proteome</keyword>
<comment type="caution">
    <text evidence="1">The sequence shown here is derived from an EMBL/GenBank/DDBJ whole genome shotgun (WGS) entry which is preliminary data.</text>
</comment>
<gene>
    <name evidence="1" type="ORF">MRB53_014296</name>
</gene>
<evidence type="ECO:0000313" key="2">
    <source>
        <dbReference type="Proteomes" id="UP001234297"/>
    </source>
</evidence>
<protein>
    <submittedName>
        <fullName evidence="1">Uncharacterized protein</fullName>
    </submittedName>
</protein>
<dbReference type="EMBL" id="CM056812">
    <property type="protein sequence ID" value="KAJ8618110.1"/>
    <property type="molecule type" value="Genomic_DNA"/>
</dbReference>
<evidence type="ECO:0000313" key="1">
    <source>
        <dbReference type="EMBL" id="KAJ8618110.1"/>
    </source>
</evidence>